<keyword evidence="2" id="KW-1185">Reference proteome</keyword>
<comment type="caution">
    <text evidence="1">The sequence shown here is derived from an EMBL/GenBank/DDBJ whole genome shotgun (WGS) entry which is preliminary data.</text>
</comment>
<dbReference type="OrthoDB" id="9789813at2"/>
<dbReference type="Proteomes" id="UP000050326">
    <property type="component" value="Unassembled WGS sequence"/>
</dbReference>
<name>A0A0N8NTB8_9CLOT</name>
<dbReference type="InterPro" id="IPR007351">
    <property type="entry name" value="YjbR"/>
</dbReference>
<reference evidence="1 2" key="1">
    <citation type="submission" date="2015-09" db="EMBL/GenBank/DDBJ databases">
        <title>Genome sequence of Oxobacter pfennigii DSM 3222.</title>
        <authorList>
            <person name="Poehlein A."/>
            <person name="Bengelsdorf F.R."/>
            <person name="Schiel-Bengelsdorf B."/>
            <person name="Duerre P."/>
            <person name="Daniel R."/>
        </authorList>
    </citation>
    <scope>NUCLEOTIDE SEQUENCE [LARGE SCALE GENOMIC DNA]</scope>
    <source>
        <strain evidence="1 2">DSM 3222</strain>
    </source>
</reference>
<dbReference type="PANTHER" id="PTHR35145">
    <property type="entry name" value="CYTOPLASMIC PROTEIN-RELATED"/>
    <property type="match status" value="1"/>
</dbReference>
<dbReference type="PATRIC" id="fig|36849.3.peg.2124"/>
<dbReference type="InterPro" id="IPR058532">
    <property type="entry name" value="YjbR/MT2646/Rv2570-like"/>
</dbReference>
<dbReference type="EMBL" id="LKET01000031">
    <property type="protein sequence ID" value="KPU44392.1"/>
    <property type="molecule type" value="Genomic_DNA"/>
</dbReference>
<dbReference type="STRING" id="36849.OXPF_20110"/>
<evidence type="ECO:0000313" key="2">
    <source>
        <dbReference type="Proteomes" id="UP000050326"/>
    </source>
</evidence>
<organism evidence="1 2">
    <name type="scientific">Oxobacter pfennigii</name>
    <dbReference type="NCBI Taxonomy" id="36849"/>
    <lineage>
        <taxon>Bacteria</taxon>
        <taxon>Bacillati</taxon>
        <taxon>Bacillota</taxon>
        <taxon>Clostridia</taxon>
        <taxon>Eubacteriales</taxon>
        <taxon>Clostridiaceae</taxon>
        <taxon>Oxobacter</taxon>
    </lineage>
</organism>
<dbReference type="InterPro" id="IPR038056">
    <property type="entry name" value="YjbR-like_sf"/>
</dbReference>
<proteinExistence type="predicted"/>
<evidence type="ECO:0000313" key="1">
    <source>
        <dbReference type="EMBL" id="KPU44392.1"/>
    </source>
</evidence>
<dbReference type="Gene3D" id="3.90.1150.30">
    <property type="match status" value="1"/>
</dbReference>
<dbReference type="PANTHER" id="PTHR35145:SF1">
    <property type="entry name" value="CYTOPLASMIC PROTEIN"/>
    <property type="match status" value="1"/>
</dbReference>
<dbReference type="AlphaFoldDB" id="A0A0N8NTB8"/>
<dbReference type="RefSeq" id="WP_054875064.1">
    <property type="nucleotide sequence ID" value="NZ_LKET01000031.1"/>
</dbReference>
<dbReference type="Pfam" id="PF04237">
    <property type="entry name" value="YjbR"/>
    <property type="match status" value="1"/>
</dbReference>
<accession>A0A0N8NTB8</accession>
<evidence type="ECO:0008006" key="3">
    <source>
        <dbReference type="Google" id="ProtNLM"/>
    </source>
</evidence>
<dbReference type="SUPFAM" id="SSF142906">
    <property type="entry name" value="YjbR-like"/>
    <property type="match status" value="1"/>
</dbReference>
<protein>
    <recommendedName>
        <fullName evidence="3">MmcQ-like protein</fullName>
    </recommendedName>
</protein>
<sequence length="118" mass="13809">MDFEKLKIYCLSKKGAYEDFPFDSSTLTFRVSGKMFALTDIDKMPMYVNLKCDPYLSIFLREEHEGVTPGYHMNKKHWNTVILDGGIPDEKICWMIDMSYELVLKGLSKKDREVLLKK</sequence>
<gene>
    <name evidence="1" type="ORF">OXPF_20110</name>
</gene>